<organism evidence="1 2">
    <name type="scientific">Marine Group I thaumarchaeote</name>
    <dbReference type="NCBI Taxonomy" id="2511932"/>
    <lineage>
        <taxon>Archaea</taxon>
        <taxon>Nitrososphaerota</taxon>
        <taxon>Marine Group I</taxon>
    </lineage>
</organism>
<proteinExistence type="predicted"/>
<name>A0A7K4NNF5_9ARCH</name>
<protein>
    <submittedName>
        <fullName evidence="1">Uncharacterized protein</fullName>
    </submittedName>
</protein>
<dbReference type="AlphaFoldDB" id="A0A7K4NNF5"/>
<evidence type="ECO:0000313" key="2">
    <source>
        <dbReference type="Proteomes" id="UP000526196"/>
    </source>
</evidence>
<evidence type="ECO:0000313" key="1">
    <source>
        <dbReference type="EMBL" id="NWK04515.1"/>
    </source>
</evidence>
<accession>A0A7K4NNF5</accession>
<sequence length="78" mass="9206">MNDNAIEDIEKELKDLNTLLSSSMIRQEKLKQASDLIDELIKKYEINLDMYMTSDQPDNYFMTKETIEDLEKIKETLS</sequence>
<comment type="caution">
    <text evidence="1">The sequence shown here is derived from an EMBL/GenBank/DDBJ whole genome shotgun (WGS) entry which is preliminary data.</text>
</comment>
<dbReference type="EMBL" id="JACASX010000001">
    <property type="protein sequence ID" value="NWK04515.1"/>
    <property type="molecule type" value="Genomic_DNA"/>
</dbReference>
<dbReference type="Proteomes" id="UP000526196">
    <property type="component" value="Unassembled WGS sequence"/>
</dbReference>
<gene>
    <name evidence="1" type="ORF">HX833_00245</name>
</gene>
<reference evidence="1 2" key="1">
    <citation type="journal article" date="2019" name="Environ. Microbiol.">
        <title>Genomics insights into ecotype formation of ammonia-oxidizing archaea in the deep ocean.</title>
        <authorList>
            <person name="Wang Y."/>
            <person name="Huang J.M."/>
            <person name="Cui G.J."/>
            <person name="Nunoura T."/>
            <person name="Takaki Y."/>
            <person name="Li W.L."/>
            <person name="Li J."/>
            <person name="Gao Z.M."/>
            <person name="Takai K."/>
            <person name="Zhang A.Q."/>
            <person name="Stepanauskas R."/>
        </authorList>
    </citation>
    <scope>NUCLEOTIDE SEQUENCE [LARGE SCALE GENOMIC DNA]</scope>
    <source>
        <strain evidence="1 2">F20</strain>
    </source>
</reference>